<evidence type="ECO:0000313" key="2">
    <source>
        <dbReference type="EMBL" id="CAE4653314.1"/>
    </source>
</evidence>
<proteinExistence type="predicted"/>
<dbReference type="AlphaFoldDB" id="A0A7S4W9G6"/>
<accession>A0A7S4W9G6</accession>
<name>A0A7S4W9G6_9STRA</name>
<feature type="coiled-coil region" evidence="1">
    <location>
        <begin position="276"/>
        <end position="339"/>
    </location>
</feature>
<protein>
    <submittedName>
        <fullName evidence="2">Uncharacterized protein</fullName>
    </submittedName>
</protein>
<organism evidence="2">
    <name type="scientific">Ditylum brightwellii</name>
    <dbReference type="NCBI Taxonomy" id="49249"/>
    <lineage>
        <taxon>Eukaryota</taxon>
        <taxon>Sar</taxon>
        <taxon>Stramenopiles</taxon>
        <taxon>Ochrophyta</taxon>
        <taxon>Bacillariophyta</taxon>
        <taxon>Mediophyceae</taxon>
        <taxon>Lithodesmiophycidae</taxon>
        <taxon>Lithodesmiales</taxon>
        <taxon>Lithodesmiaceae</taxon>
        <taxon>Ditylum</taxon>
    </lineage>
</organism>
<evidence type="ECO:0000256" key="1">
    <source>
        <dbReference type="SAM" id="Coils"/>
    </source>
</evidence>
<dbReference type="EMBL" id="HBNS01052487">
    <property type="protein sequence ID" value="CAE4653314.1"/>
    <property type="molecule type" value="Transcribed_RNA"/>
</dbReference>
<gene>
    <name evidence="2" type="ORF">DBRI00130_LOCUS38491</name>
</gene>
<keyword evidence="1" id="KW-0175">Coiled coil</keyword>
<sequence>MAEVMALMSIGWQLYSSYKTARKVGRIASNLSQGKMPKATDLAGVLFGAFGVDLDMIPDNTFTDGPFPGGHRKHSTEVGQNNLEDTGEFDLRCNNEIAQHIHKEATAEAIGEFDSRCDVEVEDTLRDDAEPTLDFTRGEIEIARSILEEAMQWLFNRSFGGNELNENLSYKCKSNEMCAEMSFEDLIYSVFKATNQWECHCLTLKEEYDALLAAEVPSDEDAQISHVQQISLVTNKLEAAQMNLADLKSRLSIVASNSFFVLGGSIENGFYAGRNIRDWENKCKVLKRQYNALRKKEVQLDETCQVRHIEELTVVTYRLEAAEVNLAELKSRLHEAYNSLQEQYIEILGKEVPDDEDAQVLHCQHLSLIMQRLDILQLHLHHNQ</sequence>
<reference evidence="2" key="1">
    <citation type="submission" date="2021-01" db="EMBL/GenBank/DDBJ databases">
        <authorList>
            <person name="Corre E."/>
            <person name="Pelletier E."/>
            <person name="Niang G."/>
            <person name="Scheremetjew M."/>
            <person name="Finn R."/>
            <person name="Kale V."/>
            <person name="Holt S."/>
            <person name="Cochrane G."/>
            <person name="Meng A."/>
            <person name="Brown T."/>
            <person name="Cohen L."/>
        </authorList>
    </citation>
    <scope>NUCLEOTIDE SEQUENCE</scope>
    <source>
        <strain evidence="2">GSO104</strain>
    </source>
</reference>